<proteinExistence type="predicted"/>
<comment type="caution">
    <text evidence="2">The sequence shown here is derived from an EMBL/GenBank/DDBJ whole genome shotgun (WGS) entry which is preliminary data.</text>
</comment>
<keyword evidence="3" id="KW-1185">Reference proteome</keyword>
<dbReference type="InterPro" id="IPR036894">
    <property type="entry name" value="YbaB-like_sf"/>
</dbReference>
<dbReference type="SUPFAM" id="SSF82607">
    <property type="entry name" value="YbaB-like"/>
    <property type="match status" value="1"/>
</dbReference>
<evidence type="ECO:0000313" key="3">
    <source>
        <dbReference type="Proteomes" id="UP001595914"/>
    </source>
</evidence>
<protein>
    <submittedName>
        <fullName evidence="2">YbaB/EbfC family nucleoid-associated protein</fullName>
    </submittedName>
</protein>
<dbReference type="Proteomes" id="UP001595914">
    <property type="component" value="Unassembled WGS sequence"/>
</dbReference>
<dbReference type="RefSeq" id="WP_378418598.1">
    <property type="nucleotide sequence ID" value="NZ_JBHSFO010000009.1"/>
</dbReference>
<dbReference type="EMBL" id="JBHSFO010000009">
    <property type="protein sequence ID" value="MFC4605205.1"/>
    <property type="molecule type" value="Genomic_DNA"/>
</dbReference>
<feature type="region of interest" description="Disordered" evidence="1">
    <location>
        <begin position="124"/>
        <end position="163"/>
    </location>
</feature>
<organism evidence="2 3">
    <name type="scientific">Rhodococcus kronopolitis</name>
    <dbReference type="NCBI Taxonomy" id="1460226"/>
    <lineage>
        <taxon>Bacteria</taxon>
        <taxon>Bacillati</taxon>
        <taxon>Actinomycetota</taxon>
        <taxon>Actinomycetes</taxon>
        <taxon>Mycobacteriales</taxon>
        <taxon>Nocardiaceae</taxon>
        <taxon>Rhodococcus</taxon>
    </lineage>
</organism>
<dbReference type="Pfam" id="PF02575">
    <property type="entry name" value="YbaB_DNA_bd"/>
    <property type="match status" value="1"/>
</dbReference>
<dbReference type="InterPro" id="IPR004401">
    <property type="entry name" value="YbaB/EbfC"/>
</dbReference>
<reference evidence="3" key="1">
    <citation type="journal article" date="2019" name="Int. J. Syst. Evol. Microbiol.">
        <title>The Global Catalogue of Microorganisms (GCM) 10K type strain sequencing project: providing services to taxonomists for standard genome sequencing and annotation.</title>
        <authorList>
            <consortium name="The Broad Institute Genomics Platform"/>
            <consortium name="The Broad Institute Genome Sequencing Center for Infectious Disease"/>
            <person name="Wu L."/>
            <person name="Ma J."/>
        </authorList>
    </citation>
    <scope>NUCLEOTIDE SEQUENCE [LARGE SCALE GENOMIC DNA]</scope>
    <source>
        <strain evidence="3">CCUG 54520</strain>
    </source>
</reference>
<accession>A0ABV9FT39</accession>
<feature type="compositionally biased region" description="Low complexity" evidence="1">
    <location>
        <begin position="137"/>
        <end position="149"/>
    </location>
</feature>
<evidence type="ECO:0000313" key="2">
    <source>
        <dbReference type="EMBL" id="MFC4605205.1"/>
    </source>
</evidence>
<evidence type="ECO:0000256" key="1">
    <source>
        <dbReference type="SAM" id="MobiDB-lite"/>
    </source>
</evidence>
<name>A0ABV9FT39_9NOCA</name>
<sequence length="163" mass="16914">MRNSVEQGELRARNEALRVQVDGMLEELHRRSDRLTRVQAEVTALRIEESTPDGLARVTVDAGGAVVGIDLAPESFATSTPRRLGAALAAAAQAAAATARARARELAVPSGDAGLPDLPDLIPGAPSLRDLMPTVNASAPPVDPAPEAADWTPGGSVLRGAER</sequence>
<gene>
    <name evidence="2" type="ORF">ACFO6S_16020</name>
</gene>
<dbReference type="Gene3D" id="3.30.1310.10">
    <property type="entry name" value="Nucleoid-associated protein YbaB-like domain"/>
    <property type="match status" value="1"/>
</dbReference>